<dbReference type="STRING" id="105785.A0A2J7QID7"/>
<evidence type="ECO:0000313" key="4">
    <source>
        <dbReference type="Proteomes" id="UP000235965"/>
    </source>
</evidence>
<dbReference type="PANTHER" id="PTHR24188:SF29">
    <property type="entry name" value="GH09064P"/>
    <property type="match status" value="1"/>
</dbReference>
<dbReference type="PANTHER" id="PTHR24188">
    <property type="entry name" value="ANKYRIN REPEAT PROTEIN"/>
    <property type="match status" value="1"/>
</dbReference>
<dbReference type="InterPro" id="IPR036770">
    <property type="entry name" value="Ankyrin_rpt-contain_sf"/>
</dbReference>
<dbReference type="EMBL" id="NEVH01013629">
    <property type="protein sequence ID" value="PNF28357.1"/>
    <property type="molecule type" value="Genomic_DNA"/>
</dbReference>
<accession>A0A2J7QID7</accession>
<reference evidence="3 4" key="1">
    <citation type="submission" date="2017-12" db="EMBL/GenBank/DDBJ databases">
        <title>Hemimetabolous genomes reveal molecular basis of termite eusociality.</title>
        <authorList>
            <person name="Harrison M.C."/>
            <person name="Jongepier E."/>
            <person name="Robertson H.M."/>
            <person name="Arning N."/>
            <person name="Bitard-Feildel T."/>
            <person name="Chao H."/>
            <person name="Childers C.P."/>
            <person name="Dinh H."/>
            <person name="Doddapaneni H."/>
            <person name="Dugan S."/>
            <person name="Gowin J."/>
            <person name="Greiner C."/>
            <person name="Han Y."/>
            <person name="Hu H."/>
            <person name="Hughes D.S.T."/>
            <person name="Huylmans A.-K."/>
            <person name="Kemena C."/>
            <person name="Kremer L.P.M."/>
            <person name="Lee S.L."/>
            <person name="Lopez-Ezquerra A."/>
            <person name="Mallet L."/>
            <person name="Monroy-Kuhn J.M."/>
            <person name="Moser A."/>
            <person name="Murali S.C."/>
            <person name="Muzny D.M."/>
            <person name="Otani S."/>
            <person name="Piulachs M.-D."/>
            <person name="Poelchau M."/>
            <person name="Qu J."/>
            <person name="Schaub F."/>
            <person name="Wada-Katsumata A."/>
            <person name="Worley K.C."/>
            <person name="Xie Q."/>
            <person name="Ylla G."/>
            <person name="Poulsen M."/>
            <person name="Gibbs R.A."/>
            <person name="Schal C."/>
            <person name="Richards S."/>
            <person name="Belles X."/>
            <person name="Korb J."/>
            <person name="Bornberg-Bauer E."/>
        </authorList>
    </citation>
    <scope>NUCLEOTIDE SEQUENCE [LARGE SCALE GENOMIC DNA]</scope>
    <source>
        <tissue evidence="3">Whole body</tissue>
    </source>
</reference>
<dbReference type="Pfam" id="PF12796">
    <property type="entry name" value="Ank_2"/>
    <property type="match status" value="1"/>
</dbReference>
<name>A0A2J7QID7_9NEOP</name>
<keyword evidence="2" id="KW-0040">ANK repeat</keyword>
<evidence type="ECO:0000313" key="3">
    <source>
        <dbReference type="EMBL" id="PNF28357.1"/>
    </source>
</evidence>
<dbReference type="SUPFAM" id="SSF48403">
    <property type="entry name" value="Ankyrin repeat"/>
    <property type="match status" value="1"/>
</dbReference>
<organism evidence="3 4">
    <name type="scientific">Cryptotermes secundus</name>
    <dbReference type="NCBI Taxonomy" id="105785"/>
    <lineage>
        <taxon>Eukaryota</taxon>
        <taxon>Metazoa</taxon>
        <taxon>Ecdysozoa</taxon>
        <taxon>Arthropoda</taxon>
        <taxon>Hexapoda</taxon>
        <taxon>Insecta</taxon>
        <taxon>Pterygota</taxon>
        <taxon>Neoptera</taxon>
        <taxon>Polyneoptera</taxon>
        <taxon>Dictyoptera</taxon>
        <taxon>Blattodea</taxon>
        <taxon>Blattoidea</taxon>
        <taxon>Termitoidae</taxon>
        <taxon>Kalotermitidae</taxon>
        <taxon>Cryptotermitinae</taxon>
        <taxon>Cryptotermes</taxon>
    </lineage>
</organism>
<keyword evidence="1" id="KW-0677">Repeat</keyword>
<sequence length="285" mass="32854">MWVVRWNLSDFTKQLKELPSNLQLHHIIEFLLEVSGISALWKPLFRCKLETMENVCVLFDGITEKILKIKPVFIHRTSAEYFAALWFAMNFEKPQSYLNIKMFEPNFQMVRKFFDQVLAHKFLLHLAVLNLVKVLVETLLSEKKVDVNTKDEGSSPNSGAHVGTCRGELFLRPTLYLLSHGRNTEAKDSRYNRSALMWAAEQDHFQVVDTLKMQNSDIDMHEMYGYTALLLAAKNKRWDVAKLLSQCTADVAVCDWSLNNVLHLAAESGPTELVPYLLDMKQMDI</sequence>
<dbReference type="Proteomes" id="UP000235965">
    <property type="component" value="Unassembled WGS sequence"/>
</dbReference>
<dbReference type="InterPro" id="IPR002110">
    <property type="entry name" value="Ankyrin_rpt"/>
</dbReference>
<evidence type="ECO:0000256" key="2">
    <source>
        <dbReference type="ARBA" id="ARBA00023043"/>
    </source>
</evidence>
<dbReference type="SMART" id="SM00248">
    <property type="entry name" value="ANK"/>
    <property type="match status" value="4"/>
</dbReference>
<proteinExistence type="predicted"/>
<dbReference type="OrthoDB" id="8194444at2759"/>
<dbReference type="Gene3D" id="1.25.40.20">
    <property type="entry name" value="Ankyrin repeat-containing domain"/>
    <property type="match status" value="1"/>
</dbReference>
<evidence type="ECO:0000256" key="1">
    <source>
        <dbReference type="ARBA" id="ARBA00022737"/>
    </source>
</evidence>
<protein>
    <submittedName>
        <fullName evidence="3">Uncharacterized protein</fullName>
    </submittedName>
</protein>
<gene>
    <name evidence="3" type="ORF">B7P43_G17916</name>
</gene>
<dbReference type="AlphaFoldDB" id="A0A2J7QID7"/>
<keyword evidence="4" id="KW-1185">Reference proteome</keyword>
<dbReference type="InParanoid" id="A0A2J7QID7"/>
<comment type="caution">
    <text evidence="3">The sequence shown here is derived from an EMBL/GenBank/DDBJ whole genome shotgun (WGS) entry which is preliminary data.</text>
</comment>